<name>A0A251YE37_9MICO</name>
<dbReference type="Proteomes" id="UP000194837">
    <property type="component" value="Unassembled WGS sequence"/>
</dbReference>
<dbReference type="SUPFAM" id="SSF52317">
    <property type="entry name" value="Class I glutamine amidotransferase-like"/>
    <property type="match status" value="1"/>
</dbReference>
<dbReference type="CDD" id="cd03143">
    <property type="entry name" value="A4_beta-galactosidase_middle_domain"/>
    <property type="match status" value="1"/>
</dbReference>
<comment type="caution">
    <text evidence="2">The sequence shown here is derived from an EMBL/GenBank/DDBJ whole genome shotgun (WGS) entry which is preliminary data.</text>
</comment>
<gene>
    <name evidence="2" type="ORF">BFL34_00036</name>
</gene>
<dbReference type="PANTHER" id="PTHR37947:SF1">
    <property type="entry name" value="BLL2462 PROTEIN"/>
    <property type="match status" value="1"/>
</dbReference>
<dbReference type="RefSeq" id="WP_086519998.1">
    <property type="nucleotide sequence ID" value="NZ_MDJW01000002.1"/>
</dbReference>
<evidence type="ECO:0000259" key="1">
    <source>
        <dbReference type="Pfam" id="PF07090"/>
    </source>
</evidence>
<feature type="domain" description="Putative glutamine amidotransferase" evidence="1">
    <location>
        <begin position="5"/>
        <end position="248"/>
    </location>
</feature>
<reference evidence="2 3" key="1">
    <citation type="submission" date="2016-08" db="EMBL/GenBank/DDBJ databases">
        <title>Genome sequence of Clavibacter michiganensis spp strain CFBP7494.</title>
        <authorList>
            <person name="Thapa S.P."/>
            <person name="Coaker G."/>
            <person name="Jacques M.-A."/>
        </authorList>
    </citation>
    <scope>NUCLEOTIDE SEQUENCE [LARGE SCALE GENOMIC DNA]</scope>
    <source>
        <strain evidence="2">CFBP7494</strain>
    </source>
</reference>
<dbReference type="EMBL" id="MDJW01000002">
    <property type="protein sequence ID" value="OUE22511.1"/>
    <property type="molecule type" value="Genomic_DNA"/>
</dbReference>
<sequence length="256" mass="27386">MTQQRILLAGESWSTTSVHTKGFDTFHTSAYEEGAWPFIRSLEAGGWAVDFQPNHVAQLRFPYTAEELSRYDAIVLSDIGANTLLLPASVFAGGHAAPSNRLRVLADWVRDGGALLMVGGYLSFQGIEAKANYRATPLADVLPVVMEVGDDREETPEGVSPASAGQHPISAGLGSEWPAILGYQRFTAKDGAVVIATVGDHPLIVVDDVGAGRVAAVATDMGPHWLPADFIGWDGYGRLWNQLLAWLVDGDVEDGA</sequence>
<dbReference type="Pfam" id="PF07090">
    <property type="entry name" value="GATase1_like"/>
    <property type="match status" value="1"/>
</dbReference>
<proteinExistence type="predicted"/>
<protein>
    <recommendedName>
        <fullName evidence="1">Putative glutamine amidotransferase domain-containing protein</fullName>
    </recommendedName>
</protein>
<dbReference type="AlphaFoldDB" id="A0A251YE37"/>
<evidence type="ECO:0000313" key="3">
    <source>
        <dbReference type="Proteomes" id="UP000194837"/>
    </source>
</evidence>
<evidence type="ECO:0000313" key="2">
    <source>
        <dbReference type="EMBL" id="OUE22511.1"/>
    </source>
</evidence>
<dbReference type="InterPro" id="IPR010768">
    <property type="entry name" value="GATase1-like"/>
</dbReference>
<accession>A0A251YE37</accession>
<dbReference type="InterPro" id="IPR029062">
    <property type="entry name" value="Class_I_gatase-like"/>
</dbReference>
<dbReference type="PANTHER" id="PTHR37947">
    <property type="entry name" value="BLL2462 PROTEIN"/>
    <property type="match status" value="1"/>
</dbReference>
<dbReference type="Gene3D" id="3.40.50.880">
    <property type="match status" value="1"/>
</dbReference>
<organism evidence="2 3">
    <name type="scientific">Clavibacter michiganensis</name>
    <dbReference type="NCBI Taxonomy" id="28447"/>
    <lineage>
        <taxon>Bacteria</taxon>
        <taxon>Bacillati</taxon>
        <taxon>Actinomycetota</taxon>
        <taxon>Actinomycetes</taxon>
        <taxon>Micrococcales</taxon>
        <taxon>Microbacteriaceae</taxon>
        <taxon>Clavibacter</taxon>
    </lineage>
</organism>